<dbReference type="Pfam" id="PF01694">
    <property type="entry name" value="Rhomboid"/>
    <property type="match status" value="1"/>
</dbReference>
<protein>
    <submittedName>
        <fullName evidence="9">Rhomboid family intramembrane serine protease</fullName>
        <ecNumber evidence="9">3.4.21.-</ecNumber>
    </submittedName>
</protein>
<evidence type="ECO:0000256" key="7">
    <source>
        <dbReference type="SAM" id="Phobius"/>
    </source>
</evidence>
<evidence type="ECO:0000256" key="5">
    <source>
        <dbReference type="ARBA" id="ARBA00022989"/>
    </source>
</evidence>
<dbReference type="EC" id="3.4.21.-" evidence="9"/>
<keyword evidence="9" id="KW-0645">Protease</keyword>
<accession>A0ABW0LKM0</accession>
<comment type="subcellular location">
    <subcellularLocation>
        <location evidence="1">Membrane</location>
        <topology evidence="1">Multi-pass membrane protein</topology>
    </subcellularLocation>
</comment>
<dbReference type="GO" id="GO:0008233">
    <property type="term" value="F:peptidase activity"/>
    <property type="evidence" value="ECO:0007669"/>
    <property type="project" value="UniProtKB-KW"/>
</dbReference>
<evidence type="ECO:0000256" key="4">
    <source>
        <dbReference type="ARBA" id="ARBA00022801"/>
    </source>
</evidence>
<dbReference type="PANTHER" id="PTHR43731">
    <property type="entry name" value="RHOMBOID PROTEASE"/>
    <property type="match status" value="1"/>
</dbReference>
<comment type="caution">
    <text evidence="9">The sequence shown here is derived from an EMBL/GenBank/DDBJ whole genome shotgun (WGS) entry which is preliminary data.</text>
</comment>
<dbReference type="Proteomes" id="UP001596147">
    <property type="component" value="Unassembled WGS sequence"/>
</dbReference>
<evidence type="ECO:0000313" key="9">
    <source>
        <dbReference type="EMBL" id="MFC5465527.1"/>
    </source>
</evidence>
<gene>
    <name evidence="9" type="ORF">ACFPM4_12270</name>
</gene>
<dbReference type="Gene3D" id="1.20.1540.10">
    <property type="entry name" value="Rhomboid-like"/>
    <property type="match status" value="1"/>
</dbReference>
<feature type="transmembrane region" description="Helical" evidence="7">
    <location>
        <begin position="139"/>
        <end position="157"/>
    </location>
</feature>
<dbReference type="PANTHER" id="PTHR43731:SF14">
    <property type="entry name" value="PRESENILIN-ASSOCIATED RHOMBOID-LIKE PROTEIN, MITOCHONDRIAL"/>
    <property type="match status" value="1"/>
</dbReference>
<keyword evidence="3 7" id="KW-0812">Transmembrane</keyword>
<keyword evidence="6 7" id="KW-0472">Membrane</keyword>
<keyword evidence="10" id="KW-1185">Reference proteome</keyword>
<evidence type="ECO:0000256" key="3">
    <source>
        <dbReference type="ARBA" id="ARBA00022692"/>
    </source>
</evidence>
<dbReference type="InterPro" id="IPR050925">
    <property type="entry name" value="Rhomboid_protease_S54"/>
</dbReference>
<name>A0ABW0LKM0_9BACI</name>
<feature type="transmembrane region" description="Helical" evidence="7">
    <location>
        <begin position="114"/>
        <end position="133"/>
    </location>
</feature>
<evidence type="ECO:0000259" key="8">
    <source>
        <dbReference type="Pfam" id="PF01694"/>
    </source>
</evidence>
<dbReference type="InterPro" id="IPR035952">
    <property type="entry name" value="Rhomboid-like_sf"/>
</dbReference>
<evidence type="ECO:0000256" key="2">
    <source>
        <dbReference type="ARBA" id="ARBA00009045"/>
    </source>
</evidence>
<evidence type="ECO:0000313" key="10">
    <source>
        <dbReference type="Proteomes" id="UP001596147"/>
    </source>
</evidence>
<feature type="transmembrane region" description="Helical" evidence="7">
    <location>
        <begin position="86"/>
        <end position="107"/>
    </location>
</feature>
<dbReference type="SUPFAM" id="SSF144091">
    <property type="entry name" value="Rhomboid-like"/>
    <property type="match status" value="1"/>
</dbReference>
<keyword evidence="5 7" id="KW-1133">Transmembrane helix</keyword>
<keyword evidence="4 9" id="KW-0378">Hydrolase</keyword>
<dbReference type="EMBL" id="JBHSMC010000014">
    <property type="protein sequence ID" value="MFC5465527.1"/>
    <property type="molecule type" value="Genomic_DNA"/>
</dbReference>
<feature type="domain" description="Peptidase S54 rhomboid" evidence="8">
    <location>
        <begin position="21"/>
        <end position="158"/>
    </location>
</feature>
<dbReference type="InterPro" id="IPR022764">
    <property type="entry name" value="Peptidase_S54_rhomboid_dom"/>
</dbReference>
<proteinExistence type="inferred from homology"/>
<dbReference type="GO" id="GO:0006508">
    <property type="term" value="P:proteolysis"/>
    <property type="evidence" value="ECO:0007669"/>
    <property type="project" value="UniProtKB-KW"/>
</dbReference>
<sequence length="165" mass="18193">MFPNQELFSTLAGTNIYILNGEYWRLITPIFIHVAFAHVLFNSFSLILFGPALERALGKGLFIIAYIGSGIGANIATLMIKPPYYTHIGASGAIFGLFGIYLAVLLFNKHAMPFYGKQVILPIVAISVIMTFFSPNVNIIGHLFGLASGFIIGRIILQFKSIHFH</sequence>
<evidence type="ECO:0000256" key="6">
    <source>
        <dbReference type="ARBA" id="ARBA00023136"/>
    </source>
</evidence>
<feature type="transmembrane region" description="Helical" evidence="7">
    <location>
        <begin position="30"/>
        <end position="49"/>
    </location>
</feature>
<reference evidence="10" key="1">
    <citation type="journal article" date="2019" name="Int. J. Syst. Evol. Microbiol.">
        <title>The Global Catalogue of Microorganisms (GCM) 10K type strain sequencing project: providing services to taxonomists for standard genome sequencing and annotation.</title>
        <authorList>
            <consortium name="The Broad Institute Genomics Platform"/>
            <consortium name="The Broad Institute Genome Sequencing Center for Infectious Disease"/>
            <person name="Wu L."/>
            <person name="Ma J."/>
        </authorList>
    </citation>
    <scope>NUCLEOTIDE SEQUENCE [LARGE SCALE GENOMIC DNA]</scope>
    <source>
        <strain evidence="10">CGMCC 1.12237</strain>
    </source>
</reference>
<organism evidence="9 10">
    <name type="scientific">Lederbergia graminis</name>
    <dbReference type="NCBI Taxonomy" id="735518"/>
    <lineage>
        <taxon>Bacteria</taxon>
        <taxon>Bacillati</taxon>
        <taxon>Bacillota</taxon>
        <taxon>Bacilli</taxon>
        <taxon>Bacillales</taxon>
        <taxon>Bacillaceae</taxon>
        <taxon>Lederbergia</taxon>
    </lineage>
</organism>
<evidence type="ECO:0000256" key="1">
    <source>
        <dbReference type="ARBA" id="ARBA00004141"/>
    </source>
</evidence>
<feature type="transmembrane region" description="Helical" evidence="7">
    <location>
        <begin position="61"/>
        <end position="80"/>
    </location>
</feature>
<comment type="similarity">
    <text evidence="2">Belongs to the peptidase S54 family.</text>
</comment>